<feature type="compositionally biased region" description="Acidic residues" evidence="5">
    <location>
        <begin position="12"/>
        <end position="26"/>
    </location>
</feature>
<keyword evidence="3" id="KW-0560">Oxidoreductase</keyword>
<proteinExistence type="predicted"/>
<keyword evidence="4" id="KW-0676">Redox-active center</keyword>
<feature type="region of interest" description="Disordered" evidence="5">
    <location>
        <begin position="1"/>
        <end position="26"/>
    </location>
</feature>
<dbReference type="EMBL" id="JAPFFF010000054">
    <property type="protein sequence ID" value="KAK8838833.1"/>
    <property type="molecule type" value="Genomic_DNA"/>
</dbReference>
<evidence type="ECO:0000256" key="1">
    <source>
        <dbReference type="ARBA" id="ARBA00022559"/>
    </source>
</evidence>
<evidence type="ECO:0000256" key="3">
    <source>
        <dbReference type="ARBA" id="ARBA00023002"/>
    </source>
</evidence>
<dbReference type="Pfam" id="PF00578">
    <property type="entry name" value="AhpC-TSA"/>
    <property type="match status" value="1"/>
</dbReference>
<dbReference type="SUPFAM" id="SSF52833">
    <property type="entry name" value="Thioredoxin-like"/>
    <property type="match status" value="1"/>
</dbReference>
<evidence type="ECO:0000259" key="6">
    <source>
        <dbReference type="PROSITE" id="PS51352"/>
    </source>
</evidence>
<evidence type="ECO:0000313" key="7">
    <source>
        <dbReference type="EMBL" id="KAK8838833.1"/>
    </source>
</evidence>
<keyword evidence="8" id="KW-1185">Reference proteome</keyword>
<dbReference type="InterPro" id="IPR036249">
    <property type="entry name" value="Thioredoxin-like_sf"/>
</dbReference>
<sequence>MSNQEGSKNQEQTEEEEKNEEEQEASEAEGSIIYNCPCHFCGDDSIVPATIGFPAPKFHIEAVMPDYSFCGIELSSYQKQGKWLVMFSIPSRKHSINASEIVAFNENYSRFQDINADIIMIIPENIYVINSWCLTPKAEGGIENISYPLGSDISYCIHKRYGFVDDDNIYRGTVIIDPDGIVKHISLNDQNVGRSVEEILRLLKGYQYAKENGEVCPAMWKEGDPTIKPNITDSKEYFAHKYE</sequence>
<feature type="compositionally biased region" description="Low complexity" evidence="5">
    <location>
        <begin position="1"/>
        <end position="10"/>
    </location>
</feature>
<dbReference type="InterPro" id="IPR050217">
    <property type="entry name" value="Peroxiredoxin"/>
</dbReference>
<dbReference type="InterPro" id="IPR000866">
    <property type="entry name" value="AhpC/TSA"/>
</dbReference>
<keyword evidence="2" id="KW-0049">Antioxidant</keyword>
<feature type="domain" description="Thioredoxin" evidence="6">
    <location>
        <begin position="49"/>
        <end position="208"/>
    </location>
</feature>
<comment type="caution">
    <text evidence="7">The sequence shown here is derived from an EMBL/GenBank/DDBJ whole genome shotgun (WGS) entry which is preliminary data.</text>
</comment>
<dbReference type="PANTHER" id="PTHR10681:SF171">
    <property type="entry name" value="PEROXIREDOXIN 4"/>
    <property type="match status" value="1"/>
</dbReference>
<dbReference type="Gene3D" id="3.40.30.10">
    <property type="entry name" value="Glutaredoxin"/>
    <property type="match status" value="1"/>
</dbReference>
<dbReference type="InterPro" id="IPR013766">
    <property type="entry name" value="Thioredoxin_domain"/>
</dbReference>
<dbReference type="Pfam" id="PF10417">
    <property type="entry name" value="1-cysPrx_C"/>
    <property type="match status" value="1"/>
</dbReference>
<gene>
    <name evidence="7" type="ORF">M9Y10_032873</name>
</gene>
<evidence type="ECO:0000256" key="5">
    <source>
        <dbReference type="SAM" id="MobiDB-lite"/>
    </source>
</evidence>
<evidence type="ECO:0000256" key="4">
    <source>
        <dbReference type="ARBA" id="ARBA00023284"/>
    </source>
</evidence>
<name>A0ABR2GYV3_9EUKA</name>
<reference evidence="7 8" key="1">
    <citation type="submission" date="2024-04" db="EMBL/GenBank/DDBJ databases">
        <title>Tritrichomonas musculus Genome.</title>
        <authorList>
            <person name="Alves-Ferreira E."/>
            <person name="Grigg M."/>
            <person name="Lorenzi H."/>
            <person name="Galac M."/>
        </authorList>
    </citation>
    <scope>NUCLEOTIDE SEQUENCE [LARGE SCALE GENOMIC DNA]</scope>
    <source>
        <strain evidence="7 8">EAF2021</strain>
    </source>
</reference>
<organism evidence="7 8">
    <name type="scientific">Tritrichomonas musculus</name>
    <dbReference type="NCBI Taxonomy" id="1915356"/>
    <lineage>
        <taxon>Eukaryota</taxon>
        <taxon>Metamonada</taxon>
        <taxon>Parabasalia</taxon>
        <taxon>Tritrichomonadida</taxon>
        <taxon>Tritrichomonadidae</taxon>
        <taxon>Tritrichomonas</taxon>
    </lineage>
</organism>
<dbReference type="InterPro" id="IPR019479">
    <property type="entry name" value="Peroxiredoxin_C"/>
</dbReference>
<dbReference type="PROSITE" id="PS51352">
    <property type="entry name" value="THIOREDOXIN_2"/>
    <property type="match status" value="1"/>
</dbReference>
<dbReference type="Proteomes" id="UP001470230">
    <property type="component" value="Unassembled WGS sequence"/>
</dbReference>
<accession>A0ABR2GYV3</accession>
<protein>
    <submittedName>
        <fullName evidence="7">Peroxiredoxin</fullName>
    </submittedName>
</protein>
<keyword evidence="1" id="KW-0575">Peroxidase</keyword>
<dbReference type="PANTHER" id="PTHR10681">
    <property type="entry name" value="THIOREDOXIN PEROXIDASE"/>
    <property type="match status" value="1"/>
</dbReference>
<evidence type="ECO:0000256" key="2">
    <source>
        <dbReference type="ARBA" id="ARBA00022862"/>
    </source>
</evidence>
<evidence type="ECO:0000313" key="8">
    <source>
        <dbReference type="Proteomes" id="UP001470230"/>
    </source>
</evidence>